<proteinExistence type="predicted"/>
<dbReference type="AlphaFoldDB" id="W2UIK1"/>
<reference evidence="2" key="1">
    <citation type="submission" date="2013-11" db="EMBL/GenBank/DDBJ databases">
        <title>Draft genome sequence from a member of Zhouia, isolated tidal flat.</title>
        <authorList>
            <person name="Jin H."/>
            <person name="Jeon C.O."/>
        </authorList>
    </citation>
    <scope>NUCLEOTIDE SEQUENCE [LARGE SCALE GENOMIC DNA]</scope>
    <source>
        <strain evidence="2">AD3</strain>
    </source>
</reference>
<evidence type="ECO:0000313" key="1">
    <source>
        <dbReference type="EMBL" id="ETN94005.1"/>
    </source>
</evidence>
<evidence type="ECO:0000313" key="2">
    <source>
        <dbReference type="Proteomes" id="UP000018850"/>
    </source>
</evidence>
<name>W2UIK1_9FLAO</name>
<reference evidence="1 2" key="2">
    <citation type="journal article" date="2016" name="Genome Announc.">
        <title>Draft Genome Sequence of Zhouia amylolytica AD3, Isolated from Tidal Flat Sediment.</title>
        <authorList>
            <person name="Jia B."/>
            <person name="Jin H.M."/>
            <person name="Lee H.J."/>
            <person name="Jeon C.O."/>
        </authorList>
    </citation>
    <scope>NUCLEOTIDE SEQUENCE [LARGE SCALE GENOMIC DNA]</scope>
    <source>
        <strain evidence="1 2">AD3</strain>
    </source>
</reference>
<organism evidence="1 2">
    <name type="scientific">Zhouia amylolytica AD3</name>
    <dbReference type="NCBI Taxonomy" id="1286632"/>
    <lineage>
        <taxon>Bacteria</taxon>
        <taxon>Pseudomonadati</taxon>
        <taxon>Bacteroidota</taxon>
        <taxon>Flavobacteriia</taxon>
        <taxon>Flavobacteriales</taxon>
        <taxon>Flavobacteriaceae</taxon>
        <taxon>Zhouia</taxon>
    </lineage>
</organism>
<dbReference type="EMBL" id="AYXY01000026">
    <property type="protein sequence ID" value="ETN94005.1"/>
    <property type="molecule type" value="Genomic_DNA"/>
</dbReference>
<keyword evidence="2" id="KW-1185">Reference proteome</keyword>
<gene>
    <name evidence="1" type="ORF">P278_28090</name>
</gene>
<protein>
    <submittedName>
        <fullName evidence="1">Uncharacterized protein</fullName>
    </submittedName>
</protein>
<sequence>MNTLKFVPYKDYETQYSTTSILKAVFPLFKSRKKKRKWFTNR</sequence>
<accession>W2UIK1</accession>
<dbReference type="Proteomes" id="UP000018850">
    <property type="component" value="Unassembled WGS sequence"/>
</dbReference>
<comment type="caution">
    <text evidence="1">The sequence shown here is derived from an EMBL/GenBank/DDBJ whole genome shotgun (WGS) entry which is preliminary data.</text>
</comment>